<dbReference type="AlphaFoldDB" id="A0A4Y4CWS0"/>
<sequence length="383" mass="40604">MFALRSGGATLETQAERFPAVGRVSDVMGGGNVTIEEWLQPISSDSPCGPNLEYDADFLKLEEAARATPDQEFGRDGGEAIRIQGASADWREVQGLAESLLARSKDLRVAVYLCRALLHNEGFVGGVKGLALIEALLETFWDGLHPELDADDNDDPTMRLNALVPLGALEAVVGDLRASYLMRSRSRGELRVRDIEIAQGRLPAGGEGAALTESQLAGLIAAAVDENPGLPQCAADALACARRIIRILGERVGEAYAPDFKLLQAALFSVSKAFGGAVPAGAGEAPGVGDGDVPVASQGGPGKAVAVAVPGEIRSRDDVLQTLGRLCDYLAVHEPTNPVQLVLRRAQRMMNMSFLELMQDLAPDGLVQAETVVGEKLNKDEEE</sequence>
<name>A0A4Y4CWS0_ZOORA</name>
<accession>A0A4Y4CWS0</accession>
<organism evidence="2 3">
    <name type="scientific">Zoogloea ramigera</name>
    <dbReference type="NCBI Taxonomy" id="350"/>
    <lineage>
        <taxon>Bacteria</taxon>
        <taxon>Pseudomonadati</taxon>
        <taxon>Pseudomonadota</taxon>
        <taxon>Betaproteobacteria</taxon>
        <taxon>Rhodocyclales</taxon>
        <taxon>Zoogloeaceae</taxon>
        <taxon>Zoogloea</taxon>
    </lineage>
</organism>
<dbReference type="Proteomes" id="UP000318422">
    <property type="component" value="Unassembled WGS sequence"/>
</dbReference>
<keyword evidence="3" id="KW-1185">Reference proteome</keyword>
<proteinExistence type="predicted"/>
<gene>
    <name evidence="2" type="ORF">ZRA01_34580</name>
</gene>
<protein>
    <recommendedName>
        <fullName evidence="1">ImpA N-terminal domain-containing protein</fullName>
    </recommendedName>
</protein>
<evidence type="ECO:0000313" key="3">
    <source>
        <dbReference type="Proteomes" id="UP000318422"/>
    </source>
</evidence>
<comment type="caution">
    <text evidence="2">The sequence shown here is derived from an EMBL/GenBank/DDBJ whole genome shotgun (WGS) entry which is preliminary data.</text>
</comment>
<dbReference type="InterPro" id="IPR017740">
    <property type="entry name" value="TssA-like"/>
</dbReference>
<reference evidence="2 3" key="1">
    <citation type="submission" date="2019-06" db="EMBL/GenBank/DDBJ databases">
        <title>Whole genome shotgun sequence of Zoogloea ramigera NBRC 15342.</title>
        <authorList>
            <person name="Hosoyama A."/>
            <person name="Uohara A."/>
            <person name="Ohji S."/>
            <person name="Ichikawa N."/>
        </authorList>
    </citation>
    <scope>NUCLEOTIDE SEQUENCE [LARGE SCALE GENOMIC DNA]</scope>
    <source>
        <strain evidence="2 3">NBRC 15342</strain>
    </source>
</reference>
<dbReference type="PANTHER" id="PTHR37951">
    <property type="entry name" value="CYTOPLASMIC PROTEIN-RELATED"/>
    <property type="match status" value="1"/>
</dbReference>
<dbReference type="Pfam" id="PF06812">
    <property type="entry name" value="ImpA_N"/>
    <property type="match status" value="1"/>
</dbReference>
<dbReference type="EMBL" id="BJNV01000082">
    <property type="protein sequence ID" value="GEC97385.1"/>
    <property type="molecule type" value="Genomic_DNA"/>
</dbReference>
<evidence type="ECO:0000259" key="1">
    <source>
        <dbReference type="Pfam" id="PF06812"/>
    </source>
</evidence>
<dbReference type="PANTHER" id="PTHR37951:SF1">
    <property type="entry name" value="TYPE VI SECRETION SYSTEM COMPONENT TSSA1"/>
    <property type="match status" value="1"/>
</dbReference>
<feature type="domain" description="ImpA N-terminal" evidence="1">
    <location>
        <begin position="39"/>
        <end position="166"/>
    </location>
</feature>
<dbReference type="NCBIfam" id="TIGR03363">
    <property type="entry name" value="VI_chp_8"/>
    <property type="match status" value="1"/>
</dbReference>
<evidence type="ECO:0000313" key="2">
    <source>
        <dbReference type="EMBL" id="GEC97385.1"/>
    </source>
</evidence>
<dbReference type="InterPro" id="IPR010657">
    <property type="entry name" value="ImpA_N"/>
</dbReference>